<reference evidence="2 4" key="1">
    <citation type="journal article" date="2014" name="BMC Genomics">
        <title>Genome sequence of Anopheles sinensis provides insight into genetics basis of mosquito competence for malaria parasites.</title>
        <authorList>
            <person name="Zhou D."/>
            <person name="Zhang D."/>
            <person name="Ding G."/>
            <person name="Shi L."/>
            <person name="Hou Q."/>
            <person name="Ye Y."/>
            <person name="Xu Y."/>
            <person name="Zhou H."/>
            <person name="Xiong C."/>
            <person name="Li S."/>
            <person name="Yu J."/>
            <person name="Hong S."/>
            <person name="Yu X."/>
            <person name="Zou P."/>
            <person name="Chen C."/>
            <person name="Chang X."/>
            <person name="Wang W."/>
            <person name="Lv Y."/>
            <person name="Sun Y."/>
            <person name="Ma L."/>
            <person name="Shen B."/>
            <person name="Zhu C."/>
        </authorList>
    </citation>
    <scope>NUCLEOTIDE SEQUENCE [LARGE SCALE GENOMIC DNA]</scope>
</reference>
<feature type="region of interest" description="Disordered" evidence="1">
    <location>
        <begin position="40"/>
        <end position="77"/>
    </location>
</feature>
<protein>
    <submittedName>
        <fullName evidence="2 3">Uncharacterized protein</fullName>
    </submittedName>
</protein>
<evidence type="ECO:0000313" key="2">
    <source>
        <dbReference type="EMBL" id="KFB41537.1"/>
    </source>
</evidence>
<dbReference type="EMBL" id="KE525103">
    <property type="protein sequence ID" value="KFB41537.1"/>
    <property type="molecule type" value="Genomic_DNA"/>
</dbReference>
<dbReference type="AlphaFoldDB" id="A0A084VU93"/>
<organism evidence="2">
    <name type="scientific">Anopheles sinensis</name>
    <name type="common">Mosquito</name>
    <dbReference type="NCBI Taxonomy" id="74873"/>
    <lineage>
        <taxon>Eukaryota</taxon>
        <taxon>Metazoa</taxon>
        <taxon>Ecdysozoa</taxon>
        <taxon>Arthropoda</taxon>
        <taxon>Hexapoda</taxon>
        <taxon>Insecta</taxon>
        <taxon>Pterygota</taxon>
        <taxon>Neoptera</taxon>
        <taxon>Endopterygota</taxon>
        <taxon>Diptera</taxon>
        <taxon>Nematocera</taxon>
        <taxon>Culicoidea</taxon>
        <taxon>Culicidae</taxon>
        <taxon>Anophelinae</taxon>
        <taxon>Anopheles</taxon>
    </lineage>
</organism>
<proteinExistence type="predicted"/>
<gene>
    <name evidence="2" type="ORF">ZHAS_00009134</name>
</gene>
<dbReference type="VEuPathDB" id="VectorBase:ASIC009134"/>
<sequence length="141" mass="15770">MGNIQFSSRCALRFDGAGQLQAVLQRADYLQYVTTSHCKRNLKRSDTEHGRSRAPRQALSSPPPSGPASPPAFQSSPRYQSAIASWWTPRPLLSAEQRRKESKPLIQAMAVSDSVSCWRLQPLPRHAKPTIHRSLPNKRAV</sequence>
<dbReference type="EnsemblMetazoa" id="ASIC009134-RA">
    <property type="protein sequence ID" value="ASIC009134-PA"/>
    <property type="gene ID" value="ASIC009134"/>
</dbReference>
<evidence type="ECO:0000256" key="1">
    <source>
        <dbReference type="SAM" id="MobiDB-lite"/>
    </source>
</evidence>
<evidence type="ECO:0000313" key="4">
    <source>
        <dbReference type="Proteomes" id="UP000030765"/>
    </source>
</evidence>
<keyword evidence="4" id="KW-1185">Reference proteome</keyword>
<dbReference type="Proteomes" id="UP000030765">
    <property type="component" value="Unassembled WGS sequence"/>
</dbReference>
<evidence type="ECO:0000313" key="3">
    <source>
        <dbReference type="EnsemblMetazoa" id="ASIC009134-PA"/>
    </source>
</evidence>
<name>A0A084VU93_ANOSI</name>
<feature type="compositionally biased region" description="Pro residues" evidence="1">
    <location>
        <begin position="61"/>
        <end position="70"/>
    </location>
</feature>
<accession>A0A084VU93</accession>
<dbReference type="EMBL" id="ATLV01016705">
    <property type="status" value="NOT_ANNOTATED_CDS"/>
    <property type="molecule type" value="Genomic_DNA"/>
</dbReference>
<reference evidence="3" key="2">
    <citation type="submission" date="2020-05" db="UniProtKB">
        <authorList>
            <consortium name="EnsemblMetazoa"/>
        </authorList>
    </citation>
    <scope>IDENTIFICATION</scope>
</reference>